<dbReference type="Proteomes" id="UP000324222">
    <property type="component" value="Unassembled WGS sequence"/>
</dbReference>
<organism evidence="1 2">
    <name type="scientific">Portunus trituberculatus</name>
    <name type="common">Swimming crab</name>
    <name type="synonym">Neptunus trituberculatus</name>
    <dbReference type="NCBI Taxonomy" id="210409"/>
    <lineage>
        <taxon>Eukaryota</taxon>
        <taxon>Metazoa</taxon>
        <taxon>Ecdysozoa</taxon>
        <taxon>Arthropoda</taxon>
        <taxon>Crustacea</taxon>
        <taxon>Multicrustacea</taxon>
        <taxon>Malacostraca</taxon>
        <taxon>Eumalacostraca</taxon>
        <taxon>Eucarida</taxon>
        <taxon>Decapoda</taxon>
        <taxon>Pleocyemata</taxon>
        <taxon>Brachyura</taxon>
        <taxon>Eubrachyura</taxon>
        <taxon>Portunoidea</taxon>
        <taxon>Portunidae</taxon>
        <taxon>Portuninae</taxon>
        <taxon>Portunus</taxon>
    </lineage>
</organism>
<comment type="caution">
    <text evidence="1">The sequence shown here is derived from an EMBL/GenBank/DDBJ whole genome shotgun (WGS) entry which is preliminary data.</text>
</comment>
<dbReference type="EMBL" id="VSRR010082833">
    <property type="protein sequence ID" value="MPC89977.1"/>
    <property type="molecule type" value="Genomic_DNA"/>
</dbReference>
<evidence type="ECO:0000313" key="2">
    <source>
        <dbReference type="Proteomes" id="UP000324222"/>
    </source>
</evidence>
<name>A0A5B7J943_PORTR</name>
<evidence type="ECO:0000313" key="1">
    <source>
        <dbReference type="EMBL" id="MPC89977.1"/>
    </source>
</evidence>
<gene>
    <name evidence="1" type="ORF">E2C01_084943</name>
</gene>
<sequence length="13" mass="1692">MNQKRQKIMKQMK</sequence>
<protein>
    <submittedName>
        <fullName evidence="1">Uncharacterized protein</fullName>
    </submittedName>
</protein>
<reference evidence="1 2" key="1">
    <citation type="submission" date="2019-05" db="EMBL/GenBank/DDBJ databases">
        <title>Another draft genome of Portunus trituberculatus and its Hox gene families provides insights of decapod evolution.</title>
        <authorList>
            <person name="Jeong J.-H."/>
            <person name="Song I."/>
            <person name="Kim S."/>
            <person name="Choi T."/>
            <person name="Kim D."/>
            <person name="Ryu S."/>
            <person name="Kim W."/>
        </authorList>
    </citation>
    <scope>NUCLEOTIDE SEQUENCE [LARGE SCALE GENOMIC DNA]</scope>
    <source>
        <tissue evidence="1">Muscle</tissue>
    </source>
</reference>
<proteinExistence type="predicted"/>
<accession>A0A5B7J943</accession>
<keyword evidence="2" id="KW-1185">Reference proteome</keyword>